<evidence type="ECO:0000256" key="2">
    <source>
        <dbReference type="PIRSR" id="PIRSR033579-3"/>
    </source>
</evidence>
<keyword evidence="4" id="KW-1185">Reference proteome</keyword>
<protein>
    <submittedName>
        <fullName evidence="3">Sirohydrochlorin cobaltochelatase</fullName>
    </submittedName>
</protein>
<organism evidence="3 4">
    <name type="scientific">Desulfuromonas thiophila</name>
    <dbReference type="NCBI Taxonomy" id="57664"/>
    <lineage>
        <taxon>Bacteria</taxon>
        <taxon>Pseudomonadati</taxon>
        <taxon>Thermodesulfobacteriota</taxon>
        <taxon>Desulfuromonadia</taxon>
        <taxon>Desulfuromonadales</taxon>
        <taxon>Desulfuromonadaceae</taxon>
        <taxon>Desulfuromonas</taxon>
    </lineage>
</organism>
<dbReference type="STRING" id="57664.SAMN05661003_1266"/>
<dbReference type="Proteomes" id="UP000243205">
    <property type="component" value="Unassembled WGS sequence"/>
</dbReference>
<dbReference type="Gene3D" id="3.40.50.1400">
    <property type="match status" value="2"/>
</dbReference>
<proteinExistence type="predicted"/>
<feature type="active site" description="Proton acceptor" evidence="1">
    <location>
        <position position="155"/>
    </location>
</feature>
<dbReference type="RefSeq" id="WP_171906453.1">
    <property type="nucleotide sequence ID" value="NZ_FNAQ01000026.1"/>
</dbReference>
<dbReference type="InterPro" id="IPR010388">
    <property type="entry name" value="Anaerobic_Co-chelatase"/>
</dbReference>
<dbReference type="AlphaFoldDB" id="A0A1G7F1X9"/>
<accession>A0A1G7F1X9</accession>
<dbReference type="PIRSF" id="PIRSF033579">
    <property type="entry name" value="Anaer_Co_chel"/>
    <property type="match status" value="1"/>
</dbReference>
<feature type="binding site" evidence="2">
    <location>
        <position position="187"/>
    </location>
    <ligand>
        <name>Co(2+)</name>
        <dbReference type="ChEBI" id="CHEBI:48828"/>
    </ligand>
</feature>
<dbReference type="GO" id="GO:0019251">
    <property type="term" value="P:anaerobic cobalamin biosynthetic process"/>
    <property type="evidence" value="ECO:0007669"/>
    <property type="project" value="InterPro"/>
</dbReference>
<feature type="binding site" evidence="2">
    <location>
        <position position="155"/>
    </location>
    <ligand>
        <name>Co(2+)</name>
        <dbReference type="ChEBI" id="CHEBI:48828"/>
    </ligand>
</feature>
<keyword evidence="2" id="KW-0479">Metal-binding</keyword>
<keyword evidence="2" id="KW-0170">Cobalt</keyword>
<evidence type="ECO:0000256" key="1">
    <source>
        <dbReference type="PIRSR" id="PIRSR033579-1"/>
    </source>
</evidence>
<dbReference type="SUPFAM" id="SSF53800">
    <property type="entry name" value="Chelatase"/>
    <property type="match status" value="1"/>
</dbReference>
<dbReference type="GO" id="GO:0046872">
    <property type="term" value="F:metal ion binding"/>
    <property type="evidence" value="ECO:0007669"/>
    <property type="project" value="UniProtKB-KW"/>
</dbReference>
<gene>
    <name evidence="3" type="ORF">SAMN05661003_1266</name>
</gene>
<feature type="binding site" evidence="2">
    <location>
        <position position="218"/>
    </location>
    <ligand>
        <name>Co(2+)</name>
        <dbReference type="ChEBI" id="CHEBI:48828"/>
    </ligand>
</feature>
<evidence type="ECO:0000313" key="4">
    <source>
        <dbReference type="Proteomes" id="UP000243205"/>
    </source>
</evidence>
<dbReference type="EMBL" id="FNAQ01000026">
    <property type="protein sequence ID" value="SDE69897.1"/>
    <property type="molecule type" value="Genomic_DNA"/>
</dbReference>
<reference evidence="4" key="1">
    <citation type="submission" date="2016-10" db="EMBL/GenBank/DDBJ databases">
        <authorList>
            <person name="Varghese N."/>
            <person name="Submissions S."/>
        </authorList>
    </citation>
    <scope>NUCLEOTIDE SEQUENCE [LARGE SCALE GENOMIC DNA]</scope>
    <source>
        <strain evidence="4">DSM 8987</strain>
    </source>
</reference>
<dbReference type="CDD" id="cd03412">
    <property type="entry name" value="CbiK_N"/>
    <property type="match status" value="1"/>
</dbReference>
<evidence type="ECO:0000313" key="3">
    <source>
        <dbReference type="EMBL" id="SDE69897.1"/>
    </source>
</evidence>
<name>A0A1G7F1X9_9BACT</name>
<sequence>MFTVPPDSTHPASPSCPAETPPTIVLVAFGTSVDEARQVYDFIDGQARQRYPDHDIQWAFTSQFIIDKLKQRGIRTRNLAEVMADLRTRGARRIACQSLHVVPGQEYQALFSANNDGLQVVFGDPLMTSNADIEATIAALAPSLDADETTVVVAHGNRNYPEFNRRLVKFAAAIEARYPKLTVASVEGTPGTAGLETLKARQPEQVHFVPLMIVAGDHIMNDVLGDEDDSWKNLLQVAQVRCSPSLGWNPAILAIYFDHLDRALNHLARFPDGYSGQPPAGASAPVPAPVPVSEV</sequence>
<dbReference type="GO" id="GO:0016852">
    <property type="term" value="F:sirohydrochlorin cobaltochelatase activity"/>
    <property type="evidence" value="ECO:0007669"/>
    <property type="project" value="InterPro"/>
</dbReference>
<dbReference type="Pfam" id="PF06180">
    <property type="entry name" value="CbiK"/>
    <property type="match status" value="1"/>
</dbReference>